<reference evidence="1" key="1">
    <citation type="journal article" date="2023" name="PhytoFront">
        <title>Draft Genome Resources of Seven Strains of Tilletia horrida, Causal Agent of Kernel Smut of Rice.</title>
        <authorList>
            <person name="Khanal S."/>
            <person name="Antony Babu S."/>
            <person name="Zhou X.G."/>
        </authorList>
    </citation>
    <scope>NUCLEOTIDE SEQUENCE</scope>
    <source>
        <strain evidence="1">TX3</strain>
    </source>
</reference>
<protein>
    <submittedName>
        <fullName evidence="1">Uncharacterized protein</fullName>
    </submittedName>
</protein>
<proteinExistence type="predicted"/>
<dbReference type="AlphaFoldDB" id="A0AAN6G4N2"/>
<dbReference type="Proteomes" id="UP001176521">
    <property type="component" value="Unassembled WGS sequence"/>
</dbReference>
<comment type="caution">
    <text evidence="1">The sequence shown here is derived from an EMBL/GenBank/DDBJ whole genome shotgun (WGS) entry which is preliminary data.</text>
</comment>
<evidence type="ECO:0000313" key="2">
    <source>
        <dbReference type="Proteomes" id="UP001176521"/>
    </source>
</evidence>
<sequence length="477" mass="52363">MFTAQSVSFLARHITGTDSYGEWLRRGISHYLHVHHGTSPAILLLTGSSTKARLASTTVRADGLWGRLVHALATVDILIDPDWRKLPAPALLTLPWALAYPTTAPASWLSYNQVLGRADRGWLTWGDILWKSQSRAHGQSWEDTWPLGPPGGKASIAHHRPRPTRPADRQGPALGQVFGPFWRSLPLDLRSGLRAIATLTFHRPQDANLPVPPAQDPECAHFPWHLLRLDGRPLEDATTRNTRRLLGPALPSIPSWTPEPPVAATVWHDAWVELCATPLPNRARADVFLWMHRRTWLYLGPQGPQRCPHPDCGTTESQEHAVVTCPATKAVWIACLPLLAALGCRTDLPLEPAQVALAWPDRRPRRRRLILWRSAVVAAIVAARRPALARARKGGAYTLVLDAHKLANAVATSIADGILSLWSGLRRTDGTLEYHQEIFGKKWLDGGTFAAFASPAATSPSFFPTPQSAATAPLALA</sequence>
<dbReference type="EMBL" id="JAPDMQ010000717">
    <property type="protein sequence ID" value="KAK0521032.1"/>
    <property type="molecule type" value="Genomic_DNA"/>
</dbReference>
<gene>
    <name evidence="1" type="ORF">OC842_006910</name>
</gene>
<evidence type="ECO:0000313" key="1">
    <source>
        <dbReference type="EMBL" id="KAK0521032.1"/>
    </source>
</evidence>
<name>A0AAN6G4N2_9BASI</name>
<organism evidence="1 2">
    <name type="scientific">Tilletia horrida</name>
    <dbReference type="NCBI Taxonomy" id="155126"/>
    <lineage>
        <taxon>Eukaryota</taxon>
        <taxon>Fungi</taxon>
        <taxon>Dikarya</taxon>
        <taxon>Basidiomycota</taxon>
        <taxon>Ustilaginomycotina</taxon>
        <taxon>Exobasidiomycetes</taxon>
        <taxon>Tilletiales</taxon>
        <taxon>Tilletiaceae</taxon>
        <taxon>Tilletia</taxon>
    </lineage>
</organism>
<accession>A0AAN6G4N2</accession>
<keyword evidence="2" id="KW-1185">Reference proteome</keyword>